<keyword evidence="4" id="KW-0288">FMN</keyword>
<dbReference type="GO" id="GO:0005737">
    <property type="term" value="C:cytoplasm"/>
    <property type="evidence" value="ECO:0007669"/>
    <property type="project" value="InterPro"/>
</dbReference>
<dbReference type="InterPro" id="IPR013785">
    <property type="entry name" value="Aldolase_TIM"/>
</dbReference>
<dbReference type="EMBL" id="UINC01072525">
    <property type="protein sequence ID" value="SVC08233.1"/>
    <property type="molecule type" value="Genomic_DNA"/>
</dbReference>
<dbReference type="PANTHER" id="PTHR48109:SF4">
    <property type="entry name" value="DIHYDROOROTATE DEHYDROGENASE (QUINONE), MITOCHONDRIAL"/>
    <property type="match status" value="1"/>
</dbReference>
<evidence type="ECO:0000313" key="7">
    <source>
        <dbReference type="EMBL" id="SVC08233.1"/>
    </source>
</evidence>
<feature type="domain" description="Dihydroorotate dehydrogenase catalytic" evidence="6">
    <location>
        <begin position="40"/>
        <end position="106"/>
    </location>
</feature>
<dbReference type="AlphaFoldDB" id="A0A382JAV0"/>
<dbReference type="GO" id="GO:0004152">
    <property type="term" value="F:dihydroorotate dehydrogenase activity"/>
    <property type="evidence" value="ECO:0007669"/>
    <property type="project" value="TreeGrafter"/>
</dbReference>
<accession>A0A382JAV0</accession>
<proteinExistence type="predicted"/>
<dbReference type="GO" id="GO:0006207">
    <property type="term" value="P:'de novo' pyrimidine nucleobase biosynthetic process"/>
    <property type="evidence" value="ECO:0007669"/>
    <property type="project" value="InterPro"/>
</dbReference>
<gene>
    <name evidence="7" type="ORF">METZ01_LOCUS261087</name>
</gene>
<keyword evidence="5" id="KW-0560">Oxidoreductase</keyword>
<comment type="pathway">
    <text evidence="2">Pyrimidine metabolism; UMP biosynthesis via de novo pathway.</text>
</comment>
<dbReference type="PROSITE" id="PS00911">
    <property type="entry name" value="DHODEHASE_1"/>
    <property type="match status" value="1"/>
</dbReference>
<dbReference type="PANTHER" id="PTHR48109">
    <property type="entry name" value="DIHYDROOROTATE DEHYDROGENASE (QUINONE), MITOCHONDRIAL-RELATED"/>
    <property type="match status" value="1"/>
</dbReference>
<evidence type="ECO:0000256" key="1">
    <source>
        <dbReference type="ARBA" id="ARBA00001917"/>
    </source>
</evidence>
<dbReference type="Gene3D" id="3.20.20.70">
    <property type="entry name" value="Aldolase class I"/>
    <property type="match status" value="1"/>
</dbReference>
<evidence type="ECO:0000256" key="2">
    <source>
        <dbReference type="ARBA" id="ARBA00004725"/>
    </source>
</evidence>
<keyword evidence="3" id="KW-0285">Flavoprotein</keyword>
<comment type="cofactor">
    <cofactor evidence="1">
        <name>FMN</name>
        <dbReference type="ChEBI" id="CHEBI:58210"/>
    </cofactor>
</comment>
<dbReference type="GO" id="GO:0044205">
    <property type="term" value="P:'de novo' UMP biosynthetic process"/>
    <property type="evidence" value="ECO:0007669"/>
    <property type="project" value="UniProtKB-UniPathway"/>
</dbReference>
<sequence>MTNLIINLIKFFPPEFAHYLTINLLKLSFNHEHHFDNPILNQHLLGLDFSNPIGLAAGFDKNAEVINPMINLGFGFVEVGTITPKFQKGNIKPRIFRLKEDEAIIN</sequence>
<dbReference type="InterPro" id="IPR001295">
    <property type="entry name" value="Dihydroorotate_DH_CS"/>
</dbReference>
<organism evidence="7">
    <name type="scientific">marine metagenome</name>
    <dbReference type="NCBI Taxonomy" id="408172"/>
    <lineage>
        <taxon>unclassified sequences</taxon>
        <taxon>metagenomes</taxon>
        <taxon>ecological metagenomes</taxon>
    </lineage>
</organism>
<name>A0A382JAV0_9ZZZZ</name>
<evidence type="ECO:0000259" key="6">
    <source>
        <dbReference type="Pfam" id="PF01180"/>
    </source>
</evidence>
<reference evidence="7" key="1">
    <citation type="submission" date="2018-05" db="EMBL/GenBank/DDBJ databases">
        <authorList>
            <person name="Lanie J.A."/>
            <person name="Ng W.-L."/>
            <person name="Kazmierczak K.M."/>
            <person name="Andrzejewski T.M."/>
            <person name="Davidsen T.M."/>
            <person name="Wayne K.J."/>
            <person name="Tettelin H."/>
            <person name="Glass J.I."/>
            <person name="Rusch D."/>
            <person name="Podicherti R."/>
            <person name="Tsui H.-C.T."/>
            <person name="Winkler M.E."/>
        </authorList>
    </citation>
    <scope>NUCLEOTIDE SEQUENCE</scope>
</reference>
<dbReference type="InterPro" id="IPR005720">
    <property type="entry name" value="Dihydroorotate_DH_cat"/>
</dbReference>
<feature type="non-terminal residue" evidence="7">
    <location>
        <position position="106"/>
    </location>
</feature>
<dbReference type="SUPFAM" id="SSF51395">
    <property type="entry name" value="FMN-linked oxidoreductases"/>
    <property type="match status" value="1"/>
</dbReference>
<protein>
    <recommendedName>
        <fullName evidence="6">Dihydroorotate dehydrogenase catalytic domain-containing protein</fullName>
    </recommendedName>
</protein>
<evidence type="ECO:0000256" key="3">
    <source>
        <dbReference type="ARBA" id="ARBA00022630"/>
    </source>
</evidence>
<dbReference type="UniPathway" id="UPA00070"/>
<dbReference type="Pfam" id="PF01180">
    <property type="entry name" value="DHO_dh"/>
    <property type="match status" value="1"/>
</dbReference>
<evidence type="ECO:0000256" key="4">
    <source>
        <dbReference type="ARBA" id="ARBA00022643"/>
    </source>
</evidence>
<evidence type="ECO:0000256" key="5">
    <source>
        <dbReference type="ARBA" id="ARBA00023002"/>
    </source>
</evidence>
<dbReference type="InterPro" id="IPR050074">
    <property type="entry name" value="DHO_dehydrogenase"/>
</dbReference>